<dbReference type="InterPro" id="IPR008635">
    <property type="entry name" value="Coiled_stalk_dom"/>
</dbReference>
<dbReference type="Gene3D" id="2.60.40.4050">
    <property type="match status" value="1"/>
</dbReference>
<gene>
    <name evidence="16" type="ORF">RFH47_10290</name>
</gene>
<evidence type="ECO:0000256" key="6">
    <source>
        <dbReference type="ARBA" id="ARBA00022692"/>
    </source>
</evidence>
<feature type="domain" description="Trimeric autotransporter adhesin YadA-like stalk" evidence="14">
    <location>
        <begin position="710"/>
        <end position="750"/>
    </location>
</feature>
<dbReference type="InterPro" id="IPR011049">
    <property type="entry name" value="Serralysin-like_metalloprot_C"/>
</dbReference>
<evidence type="ECO:0000259" key="15">
    <source>
        <dbReference type="Pfam" id="PF13018"/>
    </source>
</evidence>
<feature type="domain" description="Trimeric autotransporter adhesin YadA-like stalk" evidence="14">
    <location>
        <begin position="650"/>
        <end position="673"/>
    </location>
</feature>
<proteinExistence type="inferred from homology"/>
<dbReference type="SUPFAM" id="SSF101967">
    <property type="entry name" value="Adhesin YadA, collagen-binding domain"/>
    <property type="match status" value="2"/>
</dbReference>
<feature type="domain" description="Trimeric autotransporter adhesin YadA-like head" evidence="13">
    <location>
        <begin position="1356"/>
        <end position="1381"/>
    </location>
</feature>
<feature type="domain" description="Trimeric autotransporter adhesin YadA-like head" evidence="13">
    <location>
        <begin position="1383"/>
        <end position="1407"/>
    </location>
</feature>
<feature type="region of interest" description="Disordered" evidence="11">
    <location>
        <begin position="1355"/>
        <end position="1403"/>
    </location>
</feature>
<dbReference type="EMBL" id="JAVIDL010000018">
    <property type="protein sequence ID" value="MDQ8936116.1"/>
    <property type="molecule type" value="Genomic_DNA"/>
</dbReference>
<dbReference type="Gene3D" id="6.10.250.2120">
    <property type="match status" value="1"/>
</dbReference>
<feature type="domain" description="ESPR" evidence="15">
    <location>
        <begin position="1"/>
        <end position="34"/>
    </location>
</feature>
<evidence type="ECO:0000313" key="16">
    <source>
        <dbReference type="EMBL" id="MDQ8936116.1"/>
    </source>
</evidence>
<evidence type="ECO:0000256" key="9">
    <source>
        <dbReference type="ARBA" id="ARBA00023136"/>
    </source>
</evidence>
<keyword evidence="5" id="KW-1134">Transmembrane beta strand</keyword>
<keyword evidence="6" id="KW-0812">Transmembrane</keyword>
<dbReference type="Pfam" id="PF05662">
    <property type="entry name" value="YadA_stalk"/>
    <property type="match status" value="11"/>
</dbReference>
<evidence type="ECO:0000256" key="2">
    <source>
        <dbReference type="ARBA" id="ARBA00004442"/>
    </source>
</evidence>
<evidence type="ECO:0000256" key="7">
    <source>
        <dbReference type="ARBA" id="ARBA00022729"/>
    </source>
</evidence>
<evidence type="ECO:0000256" key="5">
    <source>
        <dbReference type="ARBA" id="ARBA00022452"/>
    </source>
</evidence>
<dbReference type="InterPro" id="IPR005594">
    <property type="entry name" value="YadA_C"/>
</dbReference>
<dbReference type="SUPFAM" id="SSF54523">
    <property type="entry name" value="Pili subunits"/>
    <property type="match status" value="1"/>
</dbReference>
<feature type="domain" description="Trimeric autotransporter adhesin YadA-like head" evidence="13">
    <location>
        <begin position="190"/>
        <end position="213"/>
    </location>
</feature>
<feature type="compositionally biased region" description="Polar residues" evidence="11">
    <location>
        <begin position="1372"/>
        <end position="1387"/>
    </location>
</feature>
<feature type="domain" description="Trimeric autotransporter adhesin YadA-like stalk" evidence="14">
    <location>
        <begin position="928"/>
        <end position="968"/>
    </location>
</feature>
<dbReference type="RefSeq" id="WP_308981570.1">
    <property type="nucleotide sequence ID" value="NZ_JAVIDL010000018.1"/>
</dbReference>
<feature type="domain" description="Trimeric autotransporter adhesin YadA-like stalk" evidence="14">
    <location>
        <begin position="868"/>
        <end position="891"/>
    </location>
</feature>
<evidence type="ECO:0000259" key="13">
    <source>
        <dbReference type="Pfam" id="PF05658"/>
    </source>
</evidence>
<evidence type="ECO:0000313" key="17">
    <source>
        <dbReference type="Proteomes" id="UP001243844"/>
    </source>
</evidence>
<evidence type="ECO:0000256" key="1">
    <source>
        <dbReference type="ARBA" id="ARBA00004241"/>
    </source>
</evidence>
<feature type="domain" description="Trimeric autotransporter adhesin YadA-like stalk" evidence="14">
    <location>
        <begin position="271"/>
        <end position="314"/>
    </location>
</feature>
<evidence type="ECO:0000256" key="11">
    <source>
        <dbReference type="SAM" id="MobiDB-lite"/>
    </source>
</evidence>
<reference evidence="16" key="1">
    <citation type="submission" date="2023-08" db="EMBL/GenBank/DDBJ databases">
        <title>Emergence of clinically-relevant ST2 carbapenem-resistant Acinetobacter baumannii strains in hospital sewages in Zhejiang, East of China.</title>
        <authorList>
            <person name="Kaichao C."/>
            <person name="Zhang R."/>
        </authorList>
    </citation>
    <scope>NUCLEOTIDE SEQUENCE</scope>
    <source>
        <strain evidence="16">M-RB-37</strain>
    </source>
</reference>
<feature type="domain" description="Trimeric autotransporter adhesin YadA-like stalk" evidence="14">
    <location>
        <begin position="1086"/>
        <end position="1109"/>
    </location>
</feature>
<evidence type="ECO:0000256" key="4">
    <source>
        <dbReference type="ARBA" id="ARBA00022448"/>
    </source>
</evidence>
<keyword evidence="7" id="KW-0732">Signal</keyword>
<dbReference type="InterPro" id="IPR008640">
    <property type="entry name" value="Adhesin_Head_dom"/>
</dbReference>
<sequence>MNKIYKCIWNSSLSVWIAVSENSKGKSKSSTVRRDDIDECKLTTNINSQKIDTKFRFKHIALIMSLVSISGLTNSASAAIIQANDGAAAGFYITNVDLWKLITSGKFNSIVNPDGYINTPNSLTLGTGSSSASSGVAIGTSATVTYEGTLNGGVAVGTTSYARGGAVAVGGAAAAGISGVSIGRAAVASDNSISVGRNAASTGENAISIGQSSKAATDATVLGNFSTAIDKATAIGKDTIASATESVAIGHKSEANQANTVSFGNATMTRKLVNVSKGAVSANSVEVVNGSQLFDTSDSVAKALGGGSTVDANGKVTAPSYSVDGKTVTNVGDAISNVDARVTSNKTNISNLTQTINDGVFSVSANAGTATKVAKDAVIDYGNTDGNVKVTQTGTNFNFDLADQLNVKTGLKVGASGPSITTAGINAANTTISNLKDGVNATDAVSKGQLDKSLQGTGLVDGQGNLIEAVTYTADGKVLLKDNAGAGTALGNVAAGQVASGSRDAINGGQLFDSNQSLATALGGGSTVDANGKVTAPSYSVDGKTVTNVGDAISNVDARVTDNTSNISNLTQTLNDGAFSVSANAGTATKVAKDAVIDYGNTDGNVKVTQTGTNFNFDLADQLNVKTGLKVGASGPSITTAGINAANTTISNLKDGVNATDAVSKGQLDKSLQGTGLVDGQGNLIEAVTYTADGKVLLKDNAGAGTALGNVAAGKIASGSRDAINGGQLFDSNQSLATALGGGSTVDANGKVTAPSYSVDGKTVTNVGDAISNVDARVTSNKTDISNLTQTINDGAFSVSANAGTATKVAKDAVIDYGNTDGNVKVTQTGTKFNFDLADQLNVKTGLQVGASGPSITTAGINAANTTISNLKDGVNATDAVSKGQLDKSLQGTGLVDGQGNLIEAVTYTADGKVLLKDNAGAGTALGNVAAGKIASGSRDAINGGQLFESNQSLATALGGGSTVDANGKVTAPSYSVDGKTVTNVGDAISNVDARVTSNKTDISNLTQTINDGAFSVSANAGTATKVAKDAVIDYGNTDGNVKVTQTGTNFNFDLADQLNVKTGLKVGASGPSITTAGINAANTTISNLKDGVNATDAVSKGQLDKSLQGTGLVDGQGNLIEAVTYTADGKVLLKDNAGAGTALGNVAAGKIASGSRDAINGGQLFSIHESIANALGGGSRVDANGKVTAPSYHVGGITVNSVGAAISNVDGRVNNLESQISGVISQNQSSVKYDTNAKGEVDKNSLTLAGDQAKIITDSKGNQVVASGGTVIGNVGNGVKASDAVNKGQLDSVLSSSKEYTDSRINEVTGGLSESLNTVKEEITTVKGNVTNIQKGADGMFQVSQDKAVVKPKTTGANSLAGGNGAEASAKDSTALGNNSKATGKNSVALGNGSIADRDNTVSIGSVGNERQLTNVAAGTADTDAVNVQQLNNVSKSFNDRTEALNQRLDGMGEYVNKVDKRSSAGIAGVAAMANIPQVMAGGQKSFGIGIGNHRGENAVAIGGSISSNDGRWAFKTSASFDSQDKTTIGAGVSRVW</sequence>
<comment type="caution">
    <text evidence="16">The sequence shown here is derived from an EMBL/GenBank/DDBJ whole genome shotgun (WGS) entry which is preliminary data.</text>
</comment>
<accession>A0AAW8JAD7</accession>
<dbReference type="Gene3D" id="1.20.5.170">
    <property type="match status" value="1"/>
</dbReference>
<feature type="domain" description="Trimeric autotransporter adhesin YadA-like stalk" evidence="14">
    <location>
        <begin position="1273"/>
        <end position="1310"/>
    </location>
</feature>
<dbReference type="Gene3D" id="3.30.1300.30">
    <property type="entry name" value="GSPII I/J protein-like"/>
    <property type="match status" value="1"/>
</dbReference>
<dbReference type="Pfam" id="PF05658">
    <property type="entry name" value="YadA_head"/>
    <property type="match status" value="4"/>
</dbReference>
<dbReference type="Proteomes" id="UP001243844">
    <property type="component" value="Unassembled WGS sequence"/>
</dbReference>
<dbReference type="Gene3D" id="2.150.10.10">
    <property type="entry name" value="Serralysin-like metalloprotease, C-terminal"/>
    <property type="match status" value="8"/>
</dbReference>
<feature type="domain" description="Trimeric autotransporter adhesin YadA-like stalk" evidence="14">
    <location>
        <begin position="1146"/>
        <end position="1186"/>
    </location>
</feature>
<feature type="domain" description="Trimeric autotransporter adhesin YadA-like stalk" evidence="14">
    <location>
        <begin position="1413"/>
        <end position="1448"/>
    </location>
</feature>
<dbReference type="GO" id="GO:0015031">
    <property type="term" value="P:protein transport"/>
    <property type="evidence" value="ECO:0007669"/>
    <property type="project" value="UniProtKB-KW"/>
</dbReference>
<evidence type="ECO:0000259" key="14">
    <source>
        <dbReference type="Pfam" id="PF05662"/>
    </source>
</evidence>
<dbReference type="InterPro" id="IPR024973">
    <property type="entry name" value="ESPR"/>
</dbReference>
<evidence type="ECO:0000256" key="8">
    <source>
        <dbReference type="ARBA" id="ARBA00022927"/>
    </source>
</evidence>
<dbReference type="InterPro" id="IPR045584">
    <property type="entry name" value="Pilin-like"/>
</dbReference>
<feature type="domain" description="Trimeric autotransporter adhesin YadA-like head" evidence="13">
    <location>
        <begin position="241"/>
        <end position="265"/>
    </location>
</feature>
<dbReference type="GO" id="GO:0009279">
    <property type="term" value="C:cell outer membrane"/>
    <property type="evidence" value="ECO:0007669"/>
    <property type="project" value="UniProtKB-SubCell"/>
</dbReference>
<keyword evidence="8" id="KW-0653">Protein transport</keyword>
<comment type="similarity">
    <text evidence="3">Belongs to the autotransporter-2 (AT-2) (TC 1.B.40) family.</text>
</comment>
<dbReference type="Gene3D" id="1.20.5.2280">
    <property type="match status" value="1"/>
</dbReference>
<keyword evidence="9" id="KW-0472">Membrane</keyword>
<comment type="subcellular location">
    <subcellularLocation>
        <location evidence="2">Cell outer membrane</location>
    </subcellularLocation>
    <subcellularLocation>
        <location evidence="1">Cell surface</location>
    </subcellularLocation>
</comment>
<feature type="domain" description="Trimeric autotransporter adhesin YadA-like stalk" evidence="14">
    <location>
        <begin position="432"/>
        <end position="455"/>
    </location>
</feature>
<evidence type="ECO:0000256" key="10">
    <source>
        <dbReference type="ARBA" id="ARBA00023237"/>
    </source>
</evidence>
<dbReference type="Pfam" id="PF13018">
    <property type="entry name" value="ESPR"/>
    <property type="match status" value="1"/>
</dbReference>
<dbReference type="GO" id="GO:0009986">
    <property type="term" value="C:cell surface"/>
    <property type="evidence" value="ECO:0007669"/>
    <property type="project" value="UniProtKB-SubCell"/>
</dbReference>
<name>A0AAW8JAD7_9GAMM</name>
<keyword evidence="10" id="KW-0998">Cell outer membrane</keyword>
<feature type="domain" description="Trimeric autotransporter adhesin YadA-like stalk" evidence="14">
    <location>
        <begin position="492"/>
        <end position="532"/>
    </location>
</feature>
<dbReference type="Pfam" id="PF03895">
    <property type="entry name" value="YadA_anchor"/>
    <property type="match status" value="1"/>
</dbReference>
<evidence type="ECO:0000256" key="3">
    <source>
        <dbReference type="ARBA" id="ARBA00005848"/>
    </source>
</evidence>
<protein>
    <submittedName>
        <fullName evidence="16">YadA-like family protein</fullName>
    </submittedName>
</protein>
<organism evidence="16 17">
    <name type="scientific">Acinetobacter rudis</name>
    <dbReference type="NCBI Taxonomy" id="632955"/>
    <lineage>
        <taxon>Bacteria</taxon>
        <taxon>Pseudomonadati</taxon>
        <taxon>Pseudomonadota</taxon>
        <taxon>Gammaproteobacteria</taxon>
        <taxon>Moraxellales</taxon>
        <taxon>Moraxellaceae</taxon>
        <taxon>Acinetobacter</taxon>
    </lineage>
</organism>
<evidence type="ECO:0000259" key="12">
    <source>
        <dbReference type="Pfam" id="PF03895"/>
    </source>
</evidence>
<feature type="domain" description="Trimeric autotransporter adhesin YadA-like C-terminal membrane anchor" evidence="12">
    <location>
        <begin position="1478"/>
        <end position="1538"/>
    </location>
</feature>
<keyword evidence="4" id="KW-0813">Transport</keyword>